<accession>A0A1X0S8C2</accession>
<proteinExistence type="predicted"/>
<dbReference type="EMBL" id="KV921294">
    <property type="protein sequence ID" value="ORE20419.1"/>
    <property type="molecule type" value="Genomic_DNA"/>
</dbReference>
<reference evidence="1 2" key="1">
    <citation type="journal article" date="2016" name="Proc. Natl. Acad. Sci. U.S.A.">
        <title>Lipid metabolic changes in an early divergent fungus govern the establishment of a mutualistic symbiosis with endobacteria.</title>
        <authorList>
            <person name="Lastovetsky O.A."/>
            <person name="Gaspar M.L."/>
            <person name="Mondo S.J."/>
            <person name="LaButti K.M."/>
            <person name="Sandor L."/>
            <person name="Grigoriev I.V."/>
            <person name="Henry S.A."/>
            <person name="Pawlowska T.E."/>
        </authorList>
    </citation>
    <scope>NUCLEOTIDE SEQUENCE [LARGE SCALE GENOMIC DNA]</scope>
    <source>
        <strain evidence="1 2">ATCC 11559</strain>
    </source>
</reference>
<dbReference type="AlphaFoldDB" id="A0A1X0S8C2"/>
<dbReference type="Proteomes" id="UP000242381">
    <property type="component" value="Unassembled WGS sequence"/>
</dbReference>
<evidence type="ECO:0000313" key="2">
    <source>
        <dbReference type="Proteomes" id="UP000242381"/>
    </source>
</evidence>
<organism evidence="1 2">
    <name type="scientific">Rhizopus microsporus</name>
    <dbReference type="NCBI Taxonomy" id="58291"/>
    <lineage>
        <taxon>Eukaryota</taxon>
        <taxon>Fungi</taxon>
        <taxon>Fungi incertae sedis</taxon>
        <taxon>Mucoromycota</taxon>
        <taxon>Mucoromycotina</taxon>
        <taxon>Mucoromycetes</taxon>
        <taxon>Mucorales</taxon>
        <taxon>Mucorineae</taxon>
        <taxon>Rhizopodaceae</taxon>
        <taxon>Rhizopus</taxon>
    </lineage>
</organism>
<sequence length="69" mass="8006">MLKNTKKIEGFEEVEICYKVDERKPILTPKLSILGDLFSYKTYLKTGNSSGLDQLFKNYIGLRTKIPMF</sequence>
<evidence type="ECO:0000313" key="1">
    <source>
        <dbReference type="EMBL" id="ORE20419.1"/>
    </source>
</evidence>
<name>A0A1X0S8C2_RHIZD</name>
<gene>
    <name evidence="1" type="ORF">BCV71DRAFT_175774</name>
</gene>
<protein>
    <submittedName>
        <fullName evidence="1">Uncharacterized protein</fullName>
    </submittedName>
</protein>